<proteinExistence type="predicted"/>
<dbReference type="STRING" id="483216.BACEGG_02148"/>
<accession>A0A380YT76</accession>
<dbReference type="EMBL" id="UFSX01000001">
    <property type="protein sequence ID" value="SUV29682.1"/>
    <property type="molecule type" value="Genomic_DNA"/>
</dbReference>
<gene>
    <name evidence="1" type="ORF">NCTC11155_01672</name>
</gene>
<evidence type="ECO:0000313" key="1">
    <source>
        <dbReference type="EMBL" id="SUV29682.1"/>
    </source>
</evidence>
<dbReference type="AlphaFoldDB" id="A0A380YT76"/>
<reference evidence="1 2" key="1">
    <citation type="submission" date="2018-06" db="EMBL/GenBank/DDBJ databases">
        <authorList>
            <consortium name="Pathogen Informatics"/>
            <person name="Doyle S."/>
        </authorList>
    </citation>
    <scope>NUCLEOTIDE SEQUENCE [LARGE SCALE GENOMIC DNA]</scope>
    <source>
        <strain evidence="1 2">NCTC11155</strain>
    </source>
</reference>
<dbReference type="Proteomes" id="UP000254424">
    <property type="component" value="Unassembled WGS sequence"/>
</dbReference>
<name>A0A380YT76_9BACE</name>
<evidence type="ECO:0000313" key="2">
    <source>
        <dbReference type="Proteomes" id="UP000254424"/>
    </source>
</evidence>
<organism evidence="1 2">
    <name type="scientific">Bacteroides eggerthii</name>
    <dbReference type="NCBI Taxonomy" id="28111"/>
    <lineage>
        <taxon>Bacteria</taxon>
        <taxon>Pseudomonadati</taxon>
        <taxon>Bacteroidota</taxon>
        <taxon>Bacteroidia</taxon>
        <taxon>Bacteroidales</taxon>
        <taxon>Bacteroidaceae</taxon>
        <taxon>Bacteroides</taxon>
    </lineage>
</organism>
<protein>
    <submittedName>
        <fullName evidence="1">Uncharacterized protein</fullName>
    </submittedName>
</protein>
<sequence>MFQHPVTEHLPQDIAAELRQRGFNGQLGMGFAALIRKI</sequence>